<comment type="subcellular location">
    <subcellularLocation>
        <location evidence="2">Endoplasmic reticulum membrane</location>
        <topology evidence="2">Single-pass type II membrane protein</topology>
    </subcellularLocation>
</comment>
<keyword evidence="3" id="KW-0479">Metal-binding</keyword>
<evidence type="ECO:0000256" key="3">
    <source>
        <dbReference type="ARBA" id="ARBA00022723"/>
    </source>
</evidence>
<evidence type="ECO:0000256" key="7">
    <source>
        <dbReference type="ARBA" id="ARBA00049169"/>
    </source>
</evidence>
<keyword evidence="4" id="KW-0223">Dioxygenase</keyword>
<evidence type="ECO:0000256" key="6">
    <source>
        <dbReference type="ARBA" id="ARBA00023004"/>
    </source>
</evidence>
<dbReference type="SMART" id="SM00702">
    <property type="entry name" value="P4Hc"/>
    <property type="match status" value="1"/>
</dbReference>
<evidence type="ECO:0000256" key="5">
    <source>
        <dbReference type="ARBA" id="ARBA00023002"/>
    </source>
</evidence>
<evidence type="ECO:0000256" key="1">
    <source>
        <dbReference type="ARBA" id="ARBA00001961"/>
    </source>
</evidence>
<dbReference type="InterPro" id="IPR044862">
    <property type="entry name" value="Pro_4_hyd_alph_FE2OG_OXY"/>
</dbReference>
<dbReference type="InterPro" id="IPR045054">
    <property type="entry name" value="P4HA-like"/>
</dbReference>
<sequence>MLQPLLPTGESGNNHYTFAAYQILSWYPRIVVFPNFIDKARAQHVIELASPRLVKSDVKLRHGESASKAASQRSSAGVFMRREDDAGGVLGWLQDKIEAVTLTPASHGEAFYVMRYRQGEAYQPHMDVYDPAEYGPQKSSRLATLILYLGEPEGGGETAFPREGKEGDKRKLPDTAGCSKLGFKYTPRAGDALLFYSLHPDNSIDPRALHSGCPVARGTKWVVTKWLHNRPLQVNMGGFGWR</sequence>
<evidence type="ECO:0000313" key="10">
    <source>
        <dbReference type="Proteomes" id="UP001244341"/>
    </source>
</evidence>
<dbReference type="EMBL" id="CP126214">
    <property type="protein sequence ID" value="WIA16731.1"/>
    <property type="molecule type" value="Genomic_DNA"/>
</dbReference>
<organism evidence="9 10">
    <name type="scientific">Tetradesmus obliquus</name>
    <name type="common">Green alga</name>
    <name type="synonym">Acutodesmus obliquus</name>
    <dbReference type="NCBI Taxonomy" id="3088"/>
    <lineage>
        <taxon>Eukaryota</taxon>
        <taxon>Viridiplantae</taxon>
        <taxon>Chlorophyta</taxon>
        <taxon>core chlorophytes</taxon>
        <taxon>Chlorophyceae</taxon>
        <taxon>CS clade</taxon>
        <taxon>Sphaeropleales</taxon>
        <taxon>Scenedesmaceae</taxon>
        <taxon>Tetradesmus</taxon>
    </lineage>
</organism>
<dbReference type="PANTHER" id="PTHR10869">
    <property type="entry name" value="PROLYL 4-HYDROXYLASE ALPHA SUBUNIT"/>
    <property type="match status" value="1"/>
</dbReference>
<evidence type="ECO:0000256" key="2">
    <source>
        <dbReference type="ARBA" id="ARBA00004648"/>
    </source>
</evidence>
<proteinExistence type="predicted"/>
<comment type="catalytic activity">
    <reaction evidence="7">
        <text>L-prolyl-[collagen] + 2-oxoglutarate + O2 = trans-4-hydroxy-L-prolyl-[collagen] + succinate + CO2</text>
        <dbReference type="Rhea" id="RHEA:18945"/>
        <dbReference type="Rhea" id="RHEA-COMP:11676"/>
        <dbReference type="Rhea" id="RHEA-COMP:11680"/>
        <dbReference type="ChEBI" id="CHEBI:15379"/>
        <dbReference type="ChEBI" id="CHEBI:16526"/>
        <dbReference type="ChEBI" id="CHEBI:16810"/>
        <dbReference type="ChEBI" id="CHEBI:30031"/>
        <dbReference type="ChEBI" id="CHEBI:50342"/>
        <dbReference type="ChEBI" id="CHEBI:61965"/>
        <dbReference type="EC" id="1.14.11.2"/>
    </reaction>
</comment>
<evidence type="ECO:0000259" key="8">
    <source>
        <dbReference type="PROSITE" id="PS51471"/>
    </source>
</evidence>
<dbReference type="InterPro" id="IPR006620">
    <property type="entry name" value="Pro_4_hyd_alph"/>
</dbReference>
<feature type="domain" description="Fe2OG dioxygenase" evidence="8">
    <location>
        <begin position="106"/>
        <end position="229"/>
    </location>
</feature>
<name>A0ABY8U8F2_TETOB</name>
<keyword evidence="10" id="KW-1185">Reference proteome</keyword>
<dbReference type="Gene3D" id="2.60.120.620">
    <property type="entry name" value="q2cbj1_9rhob like domain"/>
    <property type="match status" value="1"/>
</dbReference>
<protein>
    <recommendedName>
        <fullName evidence="8">Fe2OG dioxygenase domain-containing protein</fullName>
    </recommendedName>
</protein>
<dbReference type="Proteomes" id="UP001244341">
    <property type="component" value="Chromosome 7b"/>
</dbReference>
<dbReference type="PANTHER" id="PTHR10869:SF246">
    <property type="entry name" value="TRANSMEMBRANE PROLYL 4-HYDROXYLASE"/>
    <property type="match status" value="1"/>
</dbReference>
<keyword evidence="5" id="KW-0560">Oxidoreductase</keyword>
<keyword evidence="6" id="KW-0408">Iron</keyword>
<accession>A0ABY8U8F2</accession>
<reference evidence="9 10" key="1">
    <citation type="submission" date="2023-05" db="EMBL/GenBank/DDBJ databases">
        <title>A 100% complete, gapless, phased diploid assembly of the Scenedesmus obliquus UTEX 3031 genome.</title>
        <authorList>
            <person name="Biondi T.C."/>
            <person name="Hanschen E.R."/>
            <person name="Kwon T."/>
            <person name="Eng W."/>
            <person name="Kruse C.P.S."/>
            <person name="Koehler S.I."/>
            <person name="Kunde Y."/>
            <person name="Gleasner C.D."/>
            <person name="You Mak K.T."/>
            <person name="Polle J."/>
            <person name="Hovde B.T."/>
            <person name="Starkenburg S.R."/>
        </authorList>
    </citation>
    <scope>NUCLEOTIDE SEQUENCE [LARGE SCALE GENOMIC DNA]</scope>
    <source>
        <strain evidence="9 10">DOE0152z</strain>
    </source>
</reference>
<gene>
    <name evidence="9" type="ORF">OEZ85_013385</name>
</gene>
<evidence type="ECO:0000256" key="4">
    <source>
        <dbReference type="ARBA" id="ARBA00022964"/>
    </source>
</evidence>
<dbReference type="Pfam" id="PF13640">
    <property type="entry name" value="2OG-FeII_Oxy_3"/>
    <property type="match status" value="1"/>
</dbReference>
<comment type="cofactor">
    <cofactor evidence="1">
        <name>L-ascorbate</name>
        <dbReference type="ChEBI" id="CHEBI:38290"/>
    </cofactor>
</comment>
<evidence type="ECO:0000313" key="9">
    <source>
        <dbReference type="EMBL" id="WIA16731.1"/>
    </source>
</evidence>
<dbReference type="InterPro" id="IPR005123">
    <property type="entry name" value="Oxoglu/Fe-dep_dioxygenase_dom"/>
</dbReference>
<dbReference type="PROSITE" id="PS51471">
    <property type="entry name" value="FE2OG_OXY"/>
    <property type="match status" value="1"/>
</dbReference>